<protein>
    <submittedName>
        <fullName evidence="1">Uncharacterized protein</fullName>
    </submittedName>
</protein>
<dbReference type="Proteomes" id="UP000828941">
    <property type="component" value="Chromosome 12"/>
</dbReference>
<proteinExistence type="predicted"/>
<organism evidence="1 2">
    <name type="scientific">Bauhinia variegata</name>
    <name type="common">Purple orchid tree</name>
    <name type="synonym">Phanera variegata</name>
    <dbReference type="NCBI Taxonomy" id="167791"/>
    <lineage>
        <taxon>Eukaryota</taxon>
        <taxon>Viridiplantae</taxon>
        <taxon>Streptophyta</taxon>
        <taxon>Embryophyta</taxon>
        <taxon>Tracheophyta</taxon>
        <taxon>Spermatophyta</taxon>
        <taxon>Magnoliopsida</taxon>
        <taxon>eudicotyledons</taxon>
        <taxon>Gunneridae</taxon>
        <taxon>Pentapetalae</taxon>
        <taxon>rosids</taxon>
        <taxon>fabids</taxon>
        <taxon>Fabales</taxon>
        <taxon>Fabaceae</taxon>
        <taxon>Cercidoideae</taxon>
        <taxon>Cercideae</taxon>
        <taxon>Bauhiniinae</taxon>
        <taxon>Bauhinia</taxon>
    </lineage>
</organism>
<gene>
    <name evidence="1" type="ORF">L6164_031393</name>
</gene>
<sequence>MAEQIPYGVAVSLINRLASLAFREIGQIYGVKSELEKLQETLESIKVVLSDAEQKRQNPTVEHWIKRFKDVLHDADDLATEELQLKVDGRGETVRKES</sequence>
<evidence type="ECO:0000313" key="1">
    <source>
        <dbReference type="EMBL" id="KAI4308307.1"/>
    </source>
</evidence>
<evidence type="ECO:0000313" key="2">
    <source>
        <dbReference type="Proteomes" id="UP000828941"/>
    </source>
</evidence>
<reference evidence="1 2" key="1">
    <citation type="journal article" date="2022" name="DNA Res.">
        <title>Chromosomal-level genome assembly of the orchid tree Bauhinia variegata (Leguminosae; Cercidoideae) supports the allotetraploid origin hypothesis of Bauhinia.</title>
        <authorList>
            <person name="Zhong Y."/>
            <person name="Chen Y."/>
            <person name="Zheng D."/>
            <person name="Pang J."/>
            <person name="Liu Y."/>
            <person name="Luo S."/>
            <person name="Meng S."/>
            <person name="Qian L."/>
            <person name="Wei D."/>
            <person name="Dai S."/>
            <person name="Zhou R."/>
        </authorList>
    </citation>
    <scope>NUCLEOTIDE SEQUENCE [LARGE SCALE GENOMIC DNA]</scope>
    <source>
        <strain evidence="1">BV-YZ2020</strain>
    </source>
</reference>
<dbReference type="EMBL" id="CM039437">
    <property type="protein sequence ID" value="KAI4308307.1"/>
    <property type="molecule type" value="Genomic_DNA"/>
</dbReference>
<name>A0ACB9LFR9_BAUVA</name>
<accession>A0ACB9LFR9</accession>
<keyword evidence="2" id="KW-1185">Reference proteome</keyword>
<comment type="caution">
    <text evidence="1">The sequence shown here is derived from an EMBL/GenBank/DDBJ whole genome shotgun (WGS) entry which is preliminary data.</text>
</comment>